<comment type="caution">
    <text evidence="1">The sequence shown here is derived from an EMBL/GenBank/DDBJ whole genome shotgun (WGS) entry which is preliminary data.</text>
</comment>
<dbReference type="Proteomes" id="UP001054945">
    <property type="component" value="Unassembled WGS sequence"/>
</dbReference>
<accession>A0AAV4ML21</accession>
<proteinExistence type="predicted"/>
<reference evidence="1 2" key="1">
    <citation type="submission" date="2021-06" db="EMBL/GenBank/DDBJ databases">
        <title>Caerostris extrusa draft genome.</title>
        <authorList>
            <person name="Kono N."/>
            <person name="Arakawa K."/>
        </authorList>
    </citation>
    <scope>NUCLEOTIDE SEQUENCE [LARGE SCALE GENOMIC DNA]</scope>
</reference>
<name>A0AAV4ML21_CAEEX</name>
<dbReference type="AlphaFoldDB" id="A0AAV4ML21"/>
<gene>
    <name evidence="1" type="ORF">CEXT_792851</name>
</gene>
<organism evidence="1 2">
    <name type="scientific">Caerostris extrusa</name>
    <name type="common">Bark spider</name>
    <name type="synonym">Caerostris bankana</name>
    <dbReference type="NCBI Taxonomy" id="172846"/>
    <lineage>
        <taxon>Eukaryota</taxon>
        <taxon>Metazoa</taxon>
        <taxon>Ecdysozoa</taxon>
        <taxon>Arthropoda</taxon>
        <taxon>Chelicerata</taxon>
        <taxon>Arachnida</taxon>
        <taxon>Araneae</taxon>
        <taxon>Araneomorphae</taxon>
        <taxon>Entelegynae</taxon>
        <taxon>Araneoidea</taxon>
        <taxon>Araneidae</taxon>
        <taxon>Caerostris</taxon>
    </lineage>
</organism>
<keyword evidence="2" id="KW-1185">Reference proteome</keyword>
<evidence type="ECO:0000313" key="2">
    <source>
        <dbReference type="Proteomes" id="UP001054945"/>
    </source>
</evidence>
<evidence type="ECO:0000313" key="1">
    <source>
        <dbReference type="EMBL" id="GIX72161.1"/>
    </source>
</evidence>
<dbReference type="EMBL" id="BPLR01019824">
    <property type="protein sequence ID" value="GIX72161.1"/>
    <property type="molecule type" value="Genomic_DNA"/>
</dbReference>
<protein>
    <submittedName>
        <fullName evidence="1">Uncharacterized protein</fullName>
    </submittedName>
</protein>
<sequence length="109" mass="12120">MQPFLCLYGDSGDSMTTPSCTEQRKRFNLIQRRNAFPTGETRSPLGIHDFEVAGEEEPPLPLAPASIAEHPETPTSVNCVRATAKRDHLIRRFAPARCSCSLDMKMFPA</sequence>